<dbReference type="InterPro" id="IPR009003">
    <property type="entry name" value="Peptidase_S1_PA"/>
</dbReference>
<dbReference type="PANTHER" id="PTHR24276:SF91">
    <property type="entry name" value="AT26814P-RELATED"/>
    <property type="match status" value="1"/>
</dbReference>
<feature type="signal peptide" evidence="3">
    <location>
        <begin position="1"/>
        <end position="22"/>
    </location>
</feature>
<dbReference type="InterPro" id="IPR043504">
    <property type="entry name" value="Peptidase_S1_PA_chymotrypsin"/>
</dbReference>
<dbReference type="FunFam" id="2.40.10.10:FF:000068">
    <property type="entry name" value="transmembrane protease serine 2"/>
    <property type="match status" value="1"/>
</dbReference>
<proteinExistence type="inferred from homology"/>
<dbReference type="AlphaFoldDB" id="A0A2T0LXZ4"/>
<keyword evidence="6" id="KW-1185">Reference proteome</keyword>
<evidence type="ECO:0000256" key="1">
    <source>
        <dbReference type="ARBA" id="ARBA00007664"/>
    </source>
</evidence>
<dbReference type="InterPro" id="IPR001314">
    <property type="entry name" value="Peptidase_S1A"/>
</dbReference>
<dbReference type="GO" id="GO:0006508">
    <property type="term" value="P:proteolysis"/>
    <property type="evidence" value="ECO:0007669"/>
    <property type="project" value="InterPro"/>
</dbReference>
<dbReference type="InterPro" id="IPR050430">
    <property type="entry name" value="Peptidase_S1"/>
</dbReference>
<dbReference type="PROSITE" id="PS00134">
    <property type="entry name" value="TRYPSIN_HIS"/>
    <property type="match status" value="1"/>
</dbReference>
<comment type="caution">
    <text evidence="5">The sequence shown here is derived from an EMBL/GenBank/DDBJ whole genome shotgun (WGS) entry which is preliminary data.</text>
</comment>
<reference evidence="5 6" key="1">
    <citation type="submission" date="2018-03" db="EMBL/GenBank/DDBJ databases">
        <title>Genomic Encyclopedia of Type Strains, Phase III (KMG-III): the genomes of soil and plant-associated and newly described type strains.</title>
        <authorList>
            <person name="Whitman W."/>
        </authorList>
    </citation>
    <scope>NUCLEOTIDE SEQUENCE [LARGE SCALE GENOMIC DNA]</scope>
    <source>
        <strain evidence="5 6">CGMCC 4.7125</strain>
    </source>
</reference>
<dbReference type="Gene3D" id="2.40.10.10">
    <property type="entry name" value="Trypsin-like serine proteases"/>
    <property type="match status" value="1"/>
</dbReference>
<dbReference type="RefSeq" id="WP_425440447.1">
    <property type="nucleotide sequence ID" value="NZ_PVNH01000003.1"/>
</dbReference>
<protein>
    <submittedName>
        <fullName evidence="5">Trypsin</fullName>
    </submittedName>
</protein>
<dbReference type="PANTHER" id="PTHR24276">
    <property type="entry name" value="POLYSERASE-RELATED"/>
    <property type="match status" value="1"/>
</dbReference>
<keyword evidence="3" id="KW-0732">Signal</keyword>
<dbReference type="SMART" id="SM00020">
    <property type="entry name" value="Tryp_SPc"/>
    <property type="match status" value="1"/>
</dbReference>
<dbReference type="EMBL" id="PVNH01000003">
    <property type="protein sequence ID" value="PRX48988.1"/>
    <property type="molecule type" value="Genomic_DNA"/>
</dbReference>
<gene>
    <name evidence="5" type="ORF">B0I33_10320</name>
</gene>
<dbReference type="SUPFAM" id="SSF50494">
    <property type="entry name" value="Trypsin-like serine proteases"/>
    <property type="match status" value="1"/>
</dbReference>
<feature type="domain" description="Peptidase S1" evidence="4">
    <location>
        <begin position="32"/>
        <end position="254"/>
    </location>
</feature>
<dbReference type="Proteomes" id="UP000238362">
    <property type="component" value="Unassembled WGS sequence"/>
</dbReference>
<dbReference type="PROSITE" id="PS51257">
    <property type="entry name" value="PROKAR_LIPOPROTEIN"/>
    <property type="match status" value="1"/>
</dbReference>
<keyword evidence="2" id="KW-1015">Disulfide bond</keyword>
<accession>A0A2T0LXZ4</accession>
<evidence type="ECO:0000256" key="3">
    <source>
        <dbReference type="SAM" id="SignalP"/>
    </source>
</evidence>
<evidence type="ECO:0000256" key="2">
    <source>
        <dbReference type="ARBA" id="ARBA00023157"/>
    </source>
</evidence>
<dbReference type="InterPro" id="IPR001254">
    <property type="entry name" value="Trypsin_dom"/>
</dbReference>
<sequence length="255" mass="25873">MGRLCRAAGALAAILMLACATAAPAVATQPGIVGGEDADEPYPFIVSLQLSSGEHFCGASLVTPDSVLTAAHCVQGREPAEVTARIGSNDRTAGGETRRAAGFVVHRAYDPDGAGADIALVRLAEPATPAPIPLGSDTSAGTATRILGWGQTCPAEGCGQSPVTLQQLDTSIVDGSRCESAFDHAAELCTDNPGGDSGACYGDSGGPEIARVDGTWRLLGVSSRPGNDDAKCATAPSIYTSAVAYGTWITSHTRE</sequence>
<dbReference type="PRINTS" id="PR00722">
    <property type="entry name" value="CHYMOTRYPSIN"/>
</dbReference>
<dbReference type="GO" id="GO:0004252">
    <property type="term" value="F:serine-type endopeptidase activity"/>
    <property type="evidence" value="ECO:0007669"/>
    <property type="project" value="InterPro"/>
</dbReference>
<organism evidence="5 6">
    <name type="scientific">Prauserella shujinwangii</name>
    <dbReference type="NCBI Taxonomy" id="1453103"/>
    <lineage>
        <taxon>Bacteria</taxon>
        <taxon>Bacillati</taxon>
        <taxon>Actinomycetota</taxon>
        <taxon>Actinomycetes</taxon>
        <taxon>Pseudonocardiales</taxon>
        <taxon>Pseudonocardiaceae</taxon>
        <taxon>Prauserella</taxon>
    </lineage>
</organism>
<dbReference type="CDD" id="cd00190">
    <property type="entry name" value="Tryp_SPc"/>
    <property type="match status" value="1"/>
</dbReference>
<feature type="chain" id="PRO_5015394517" evidence="3">
    <location>
        <begin position="23"/>
        <end position="255"/>
    </location>
</feature>
<dbReference type="PROSITE" id="PS50240">
    <property type="entry name" value="TRYPSIN_DOM"/>
    <property type="match status" value="1"/>
</dbReference>
<name>A0A2T0LXZ4_9PSEU</name>
<comment type="similarity">
    <text evidence="1">Belongs to the peptidase S1 family.</text>
</comment>
<evidence type="ECO:0000313" key="5">
    <source>
        <dbReference type="EMBL" id="PRX48988.1"/>
    </source>
</evidence>
<dbReference type="Pfam" id="PF00089">
    <property type="entry name" value="Trypsin"/>
    <property type="match status" value="1"/>
</dbReference>
<evidence type="ECO:0000259" key="4">
    <source>
        <dbReference type="PROSITE" id="PS50240"/>
    </source>
</evidence>
<evidence type="ECO:0000313" key="6">
    <source>
        <dbReference type="Proteomes" id="UP000238362"/>
    </source>
</evidence>
<dbReference type="InterPro" id="IPR018114">
    <property type="entry name" value="TRYPSIN_HIS"/>
</dbReference>